<dbReference type="Proteomes" id="UP000031535">
    <property type="component" value="Unassembled WGS sequence"/>
</dbReference>
<keyword evidence="2" id="KW-1185">Reference proteome</keyword>
<dbReference type="AlphaFoldDB" id="A0A0C2EB26"/>
<comment type="caution">
    <text evidence="1">The sequence shown here is derived from an EMBL/GenBank/DDBJ whole genome shotgun (WGS) entry which is preliminary data.</text>
</comment>
<dbReference type="OrthoDB" id="6932284at2"/>
<dbReference type="PATRIC" id="fig|226910.6.peg.3248"/>
<dbReference type="RefSeq" id="WP_040068642.1">
    <property type="nucleotide sequence ID" value="NZ_CP144470.1"/>
</dbReference>
<protein>
    <submittedName>
        <fullName evidence="1">Uncharacterized protein</fullName>
    </submittedName>
</protein>
<evidence type="ECO:0000313" key="1">
    <source>
        <dbReference type="EMBL" id="KIH83069.1"/>
    </source>
</evidence>
<sequence>MSTGSITAWATALSSRVFERKAADTKKANLQEIKNKQVLNNIPRDPTALDTAKMQKDKLQSQFQGFDPKSVTPDQLTKYSNVLKEHGLISASTAGLLSTAGSKNKAGEKFNALDYFATQISTLQSGTSNEQFSNHMIPEYKRAINVLLNLQQFASSGASMSINTKA</sequence>
<organism evidence="1 2">
    <name type="scientific">Pseudomonas batumici</name>
    <dbReference type="NCBI Taxonomy" id="226910"/>
    <lineage>
        <taxon>Bacteria</taxon>
        <taxon>Pseudomonadati</taxon>
        <taxon>Pseudomonadota</taxon>
        <taxon>Gammaproteobacteria</taxon>
        <taxon>Pseudomonadales</taxon>
        <taxon>Pseudomonadaceae</taxon>
        <taxon>Pseudomonas</taxon>
    </lineage>
</organism>
<evidence type="ECO:0000313" key="2">
    <source>
        <dbReference type="Proteomes" id="UP000031535"/>
    </source>
</evidence>
<gene>
    <name evidence="1" type="ORF">UCMB321_3259</name>
</gene>
<accession>A0A0C2EB26</accession>
<dbReference type="EMBL" id="JXDG01000041">
    <property type="protein sequence ID" value="KIH83069.1"/>
    <property type="molecule type" value="Genomic_DNA"/>
</dbReference>
<reference evidence="1 2" key="1">
    <citation type="submission" date="2015-01" db="EMBL/GenBank/DDBJ databases">
        <title>Complete genome of Pseudomonas batumici UCM B-321 producer of the batumin antibiotic with strong antistaphilococcal and potential anticancer activity.</title>
        <authorList>
            <person name="Klochko V.V."/>
            <person name="Zelena L.B."/>
            <person name="Elena K.A."/>
            <person name="Reva O.N."/>
        </authorList>
    </citation>
    <scope>NUCLEOTIDE SEQUENCE [LARGE SCALE GENOMIC DNA]</scope>
    <source>
        <strain evidence="1 2">UCM B-321</strain>
    </source>
</reference>
<name>A0A0C2EB26_9PSED</name>
<proteinExistence type="predicted"/>